<dbReference type="PANTHER" id="PTHR43048">
    <property type="entry name" value="METHYLMALONYL-COA EPIMERASE"/>
    <property type="match status" value="1"/>
</dbReference>
<dbReference type="CDD" id="cd06587">
    <property type="entry name" value="VOC"/>
    <property type="match status" value="1"/>
</dbReference>
<dbReference type="PROSITE" id="PS51819">
    <property type="entry name" value="VOC"/>
    <property type="match status" value="1"/>
</dbReference>
<keyword evidence="4" id="KW-1185">Reference proteome</keyword>
<gene>
    <name evidence="3" type="ORF">MRSR164_22935</name>
</gene>
<name>A0ABU7TGF8_9HYPH</name>
<feature type="domain" description="VOC" evidence="2">
    <location>
        <begin position="4"/>
        <end position="124"/>
    </location>
</feature>
<comment type="caution">
    <text evidence="3">The sequence shown here is derived from an EMBL/GenBank/DDBJ whole genome shotgun (WGS) entry which is preliminary data.</text>
</comment>
<dbReference type="PANTHER" id="PTHR43048:SF5">
    <property type="entry name" value="BLR5325 PROTEIN"/>
    <property type="match status" value="1"/>
</dbReference>
<dbReference type="Proteomes" id="UP001349262">
    <property type="component" value="Unassembled WGS sequence"/>
</dbReference>
<dbReference type="InterPro" id="IPR029068">
    <property type="entry name" value="Glyas_Bleomycin-R_OHBP_Dase"/>
</dbReference>
<accession>A0ABU7TGF8</accession>
<evidence type="ECO:0000259" key="2">
    <source>
        <dbReference type="PROSITE" id="PS51819"/>
    </source>
</evidence>
<evidence type="ECO:0000256" key="1">
    <source>
        <dbReference type="ARBA" id="ARBA00022723"/>
    </source>
</evidence>
<dbReference type="InterPro" id="IPR004360">
    <property type="entry name" value="Glyas_Fos-R_dOase_dom"/>
</dbReference>
<dbReference type="Gene3D" id="3.10.180.10">
    <property type="entry name" value="2,3-Dihydroxybiphenyl 1,2-Dioxygenase, domain 1"/>
    <property type="match status" value="1"/>
</dbReference>
<dbReference type="InterPro" id="IPR051785">
    <property type="entry name" value="MMCE/EMCE_epimerase"/>
</dbReference>
<keyword evidence="1" id="KW-0479">Metal-binding</keyword>
<dbReference type="Pfam" id="PF00903">
    <property type="entry name" value="Glyoxalase"/>
    <property type="match status" value="1"/>
</dbReference>
<proteinExistence type="predicted"/>
<dbReference type="EMBL" id="MLBY01000005">
    <property type="protein sequence ID" value="MEE7459540.1"/>
    <property type="molecule type" value="Genomic_DNA"/>
</dbReference>
<dbReference type="SUPFAM" id="SSF54593">
    <property type="entry name" value="Glyoxalase/Bleomycin resistance protein/Dihydroxybiphenyl dioxygenase"/>
    <property type="match status" value="1"/>
</dbReference>
<reference evidence="3 4" key="1">
    <citation type="journal article" date="2012" name="Genet. Mol. Biol.">
        <title>Analysis of 16S rRNA and mxaF genes revealing insights into Methylobacterium niche-specific plant association.</title>
        <authorList>
            <person name="Dourado M.N."/>
            <person name="Andreote F.D."/>
            <person name="Dini-Andreote F."/>
            <person name="Conti R."/>
            <person name="Araujo J.M."/>
            <person name="Araujo W.L."/>
        </authorList>
    </citation>
    <scope>NUCLEOTIDE SEQUENCE [LARGE SCALE GENOMIC DNA]</scope>
    <source>
        <strain evidence="3 4">SR1.6/4</strain>
    </source>
</reference>
<evidence type="ECO:0000313" key="3">
    <source>
        <dbReference type="EMBL" id="MEE7459540.1"/>
    </source>
</evidence>
<organism evidence="3 4">
    <name type="scientific">Methylobacterium radiotolerans</name>
    <dbReference type="NCBI Taxonomy" id="31998"/>
    <lineage>
        <taxon>Bacteria</taxon>
        <taxon>Pseudomonadati</taxon>
        <taxon>Pseudomonadota</taxon>
        <taxon>Alphaproteobacteria</taxon>
        <taxon>Hyphomicrobiales</taxon>
        <taxon>Methylobacteriaceae</taxon>
        <taxon>Methylobacterium</taxon>
    </lineage>
</organism>
<dbReference type="InterPro" id="IPR037523">
    <property type="entry name" value="VOC_core"/>
</dbReference>
<protein>
    <submittedName>
        <fullName evidence="3">Glyoxalase</fullName>
    </submittedName>
</protein>
<evidence type="ECO:0000313" key="4">
    <source>
        <dbReference type="Proteomes" id="UP001349262"/>
    </source>
</evidence>
<sequence>MKVRCDHVHLRSRDAVAAAQFYVALFEAREIRRDGDPVVSRVTIDLGGLTVFIEQAPEGTTPASAQPHLGIEHIGLAVEDIEQAYAHVQRHGVEIISGINEVNPSLRTIFIKGPDGAIIELLQRSARSPG</sequence>